<accession>A0A2M4D8S0</accession>
<sequence length="151" mass="16765">MIMMMMMMVMMVMIMLMEVLAFLARCSVCIFALKAPPATLCAPLPARTIYLSACRSSFPLVLAPGPRLSPESASSAAHARSFRGTDIVAGWLARRWLQVFEGFHLLLTYASSHSCCLPRAYRNHCSVASEFCNHLTSFTLPYLTASRRATH</sequence>
<dbReference type="AlphaFoldDB" id="A0A2M4D8S0"/>
<reference evidence="2" key="1">
    <citation type="submission" date="2018-01" db="EMBL/GenBank/DDBJ databases">
        <title>An insight into the sialome of Amazonian anophelines.</title>
        <authorList>
            <person name="Ribeiro J.M."/>
            <person name="Scarpassa V."/>
            <person name="Calvo E."/>
        </authorList>
    </citation>
    <scope>NUCLEOTIDE SEQUENCE</scope>
</reference>
<organism evidence="2">
    <name type="scientific">Anopheles darlingi</name>
    <name type="common">Mosquito</name>
    <dbReference type="NCBI Taxonomy" id="43151"/>
    <lineage>
        <taxon>Eukaryota</taxon>
        <taxon>Metazoa</taxon>
        <taxon>Ecdysozoa</taxon>
        <taxon>Arthropoda</taxon>
        <taxon>Hexapoda</taxon>
        <taxon>Insecta</taxon>
        <taxon>Pterygota</taxon>
        <taxon>Neoptera</taxon>
        <taxon>Endopterygota</taxon>
        <taxon>Diptera</taxon>
        <taxon>Nematocera</taxon>
        <taxon>Culicoidea</taxon>
        <taxon>Culicidae</taxon>
        <taxon>Anophelinae</taxon>
        <taxon>Anopheles</taxon>
    </lineage>
</organism>
<evidence type="ECO:0000313" key="2">
    <source>
        <dbReference type="EMBL" id="MBW73970.1"/>
    </source>
</evidence>
<name>A0A2M4D8S0_ANODA</name>
<feature type="chain" id="PRO_5014837622" evidence="1">
    <location>
        <begin position="22"/>
        <end position="151"/>
    </location>
</feature>
<evidence type="ECO:0000256" key="1">
    <source>
        <dbReference type="SAM" id="SignalP"/>
    </source>
</evidence>
<keyword evidence="1" id="KW-0732">Signal</keyword>
<dbReference type="EMBL" id="GGFL01009792">
    <property type="protein sequence ID" value="MBW73970.1"/>
    <property type="molecule type" value="Transcribed_RNA"/>
</dbReference>
<proteinExistence type="predicted"/>
<protein>
    <submittedName>
        <fullName evidence="2">Putative secreted protein</fullName>
    </submittedName>
</protein>
<feature type="signal peptide" evidence="1">
    <location>
        <begin position="1"/>
        <end position="21"/>
    </location>
</feature>